<dbReference type="OrthoDB" id="9768177at2"/>
<keyword evidence="8" id="KW-0732">Signal</keyword>
<organism evidence="10 11">
    <name type="scientific">Chitinophaga niabensis</name>
    <dbReference type="NCBI Taxonomy" id="536979"/>
    <lineage>
        <taxon>Bacteria</taxon>
        <taxon>Pseudomonadati</taxon>
        <taxon>Bacteroidota</taxon>
        <taxon>Chitinophagia</taxon>
        <taxon>Chitinophagales</taxon>
        <taxon>Chitinophagaceae</taxon>
        <taxon>Chitinophaga</taxon>
    </lineage>
</organism>
<feature type="domain" description="TonB-dependent receptor plug" evidence="9">
    <location>
        <begin position="119"/>
        <end position="222"/>
    </location>
</feature>
<dbReference type="EMBL" id="FSRA01000001">
    <property type="protein sequence ID" value="SIN70441.1"/>
    <property type="molecule type" value="Genomic_DNA"/>
</dbReference>
<evidence type="ECO:0000256" key="2">
    <source>
        <dbReference type="ARBA" id="ARBA00022448"/>
    </source>
</evidence>
<dbReference type="RefSeq" id="WP_074237986.1">
    <property type="nucleotide sequence ID" value="NZ_FSRA01000001.1"/>
</dbReference>
<dbReference type="InterPro" id="IPR012910">
    <property type="entry name" value="Plug_dom"/>
</dbReference>
<keyword evidence="3 7" id="KW-1134">Transmembrane beta strand</keyword>
<dbReference type="Pfam" id="PF13715">
    <property type="entry name" value="CarbopepD_reg_2"/>
    <property type="match status" value="1"/>
</dbReference>
<evidence type="ECO:0000256" key="5">
    <source>
        <dbReference type="ARBA" id="ARBA00023136"/>
    </source>
</evidence>
<dbReference type="SUPFAM" id="SSF56935">
    <property type="entry name" value="Porins"/>
    <property type="match status" value="1"/>
</dbReference>
<keyword evidence="2 7" id="KW-0813">Transport</keyword>
<evidence type="ECO:0000313" key="11">
    <source>
        <dbReference type="Proteomes" id="UP000185003"/>
    </source>
</evidence>
<dbReference type="InterPro" id="IPR023996">
    <property type="entry name" value="TonB-dep_OMP_SusC/RagA"/>
</dbReference>
<dbReference type="PROSITE" id="PS52016">
    <property type="entry name" value="TONB_DEPENDENT_REC_3"/>
    <property type="match status" value="1"/>
</dbReference>
<sequence length="1018" mass="112371">MKRKLYLSTLVTMLLLLVIHSTTQAQNRTLKGRVLDDTGNPLPGVAIRVKNNPTIGTVTSGEGTFSLSVPSSADSLRVTFLSFKEQIIAISDDVEVRLLPSERQIDEVVIVGYGTQRKGDLTAPISTVNTEDMLKRTTAGTMDAIQGSVPGVQIVSSGAPGSNPLVRIRGIGSFNNTDPLYVVDGMFVGDINFLNPNDIAEISVLKDASGAAIYGVRAANGVVLITTKKGKLNMKTRVTYNGYAGMQVPTNVLKMANGAQYTSFSLQRKTAQDSATATLSSQRFGGSGIAPTTSTDWYGELLRSQALITNHGIDLQGGSDKVTYSFGFNYTYQNGIMETKNDFKRYNIRLQVEANAFSWLKVGFTSTLTNATTFYAPNVAFSQAYSSSPLFPVYDEQNVNASPVKFANASFIGREDANPVATAYYNYDRLKNFQVLPAVYAEAGFWNNKITFRSQFSQLYSSGHRVNYSPERNLGPGTQVTKSNLRSTQERVTNYILDNLLTYKDGIGAHHWSILLGQSTREERWRQTWVSADDVPNVEESWYVGRGTQTANGYSENGSRNAGISYFTRATYDFDNKYLLTATFRADGSSKYQTKWGYFPSVGLGWVLTNENFMKGQRIFDFVKLRGSWGKLGNDGVNANGAYAKALGGNSNSAIFGSTGTSDGQYLQGYTVDRNFTSITWEVVTEWDGGIDFELLNRRLQGSADYYHRTTTGAAFQKPLAYTYGSVYGNWADMVNSGFDVSLNWKDNIGKLNYQIGGNFSTLKNRVTNLGSLPSSTSGFPEWTAEFPNRIVVGQPINYFYGYEFIGVYQTQDEINKDPIASKYNSTATSKIQPGFPKYKDQDGDGELTNADRVNIGNYIPTLSYGFNLGLQYANVDFSIFFQGVSGNKILNLNRGKLYKASTSLNIDEEFASNLWTGPGSTNAYPSANALRDSWFKVSNSFFTESGAYLRIQNIQLGYNFKLNQNKAPINMRVFATADRPFIFTRYNGFTPEVTGVGYDVNVYPVSATYSFGVRATF</sequence>
<dbReference type="Gene3D" id="2.40.170.20">
    <property type="entry name" value="TonB-dependent receptor, beta-barrel domain"/>
    <property type="match status" value="1"/>
</dbReference>
<dbReference type="Gene3D" id="2.170.130.10">
    <property type="entry name" value="TonB-dependent receptor, plug domain"/>
    <property type="match status" value="1"/>
</dbReference>
<reference evidence="10 11" key="1">
    <citation type="submission" date="2016-11" db="EMBL/GenBank/DDBJ databases">
        <authorList>
            <person name="Jaros S."/>
            <person name="Januszkiewicz K."/>
            <person name="Wedrychowicz H."/>
        </authorList>
    </citation>
    <scope>NUCLEOTIDE SEQUENCE [LARGE SCALE GENOMIC DNA]</scope>
    <source>
        <strain evidence="10 11">DSM 24787</strain>
    </source>
</reference>
<dbReference type="NCBIfam" id="TIGR04056">
    <property type="entry name" value="OMP_RagA_SusC"/>
    <property type="match status" value="1"/>
</dbReference>
<dbReference type="Proteomes" id="UP000185003">
    <property type="component" value="Unassembled WGS sequence"/>
</dbReference>
<dbReference type="InterPro" id="IPR036942">
    <property type="entry name" value="Beta-barrel_TonB_sf"/>
</dbReference>
<name>A0A1N6DI07_9BACT</name>
<keyword evidence="11" id="KW-1185">Reference proteome</keyword>
<evidence type="ECO:0000256" key="6">
    <source>
        <dbReference type="ARBA" id="ARBA00023237"/>
    </source>
</evidence>
<evidence type="ECO:0000256" key="8">
    <source>
        <dbReference type="SAM" id="SignalP"/>
    </source>
</evidence>
<keyword evidence="5 7" id="KW-0472">Membrane</keyword>
<proteinExistence type="inferred from homology"/>
<gene>
    <name evidence="10" type="ORF">SAMN04488055_0773</name>
</gene>
<dbReference type="GO" id="GO:0009279">
    <property type="term" value="C:cell outer membrane"/>
    <property type="evidence" value="ECO:0007669"/>
    <property type="project" value="UniProtKB-SubCell"/>
</dbReference>
<dbReference type="InterPro" id="IPR037066">
    <property type="entry name" value="Plug_dom_sf"/>
</dbReference>
<evidence type="ECO:0000313" key="10">
    <source>
        <dbReference type="EMBL" id="SIN70441.1"/>
    </source>
</evidence>
<evidence type="ECO:0000256" key="1">
    <source>
        <dbReference type="ARBA" id="ARBA00004571"/>
    </source>
</evidence>
<accession>A0A1N6DI07</accession>
<evidence type="ECO:0000256" key="4">
    <source>
        <dbReference type="ARBA" id="ARBA00022692"/>
    </source>
</evidence>
<dbReference type="InterPro" id="IPR023997">
    <property type="entry name" value="TonB-dep_OMP_SusC/RagA_CS"/>
</dbReference>
<dbReference type="STRING" id="536979.SAMN04488055_0773"/>
<feature type="chain" id="PRO_5012748909" evidence="8">
    <location>
        <begin position="26"/>
        <end position="1018"/>
    </location>
</feature>
<dbReference type="Gene3D" id="2.60.40.1120">
    <property type="entry name" value="Carboxypeptidase-like, regulatory domain"/>
    <property type="match status" value="1"/>
</dbReference>
<protein>
    <submittedName>
        <fullName evidence="10">TonB-linked outer membrane protein, SusC/RagA family</fullName>
    </submittedName>
</protein>
<dbReference type="Pfam" id="PF07715">
    <property type="entry name" value="Plug"/>
    <property type="match status" value="1"/>
</dbReference>
<keyword evidence="4 7" id="KW-0812">Transmembrane</keyword>
<dbReference type="NCBIfam" id="TIGR04057">
    <property type="entry name" value="SusC_RagA_signa"/>
    <property type="match status" value="1"/>
</dbReference>
<dbReference type="InterPro" id="IPR039426">
    <property type="entry name" value="TonB-dep_rcpt-like"/>
</dbReference>
<dbReference type="SUPFAM" id="SSF49464">
    <property type="entry name" value="Carboxypeptidase regulatory domain-like"/>
    <property type="match status" value="1"/>
</dbReference>
<evidence type="ECO:0000256" key="3">
    <source>
        <dbReference type="ARBA" id="ARBA00022452"/>
    </source>
</evidence>
<evidence type="ECO:0000259" key="9">
    <source>
        <dbReference type="Pfam" id="PF07715"/>
    </source>
</evidence>
<dbReference type="InterPro" id="IPR008969">
    <property type="entry name" value="CarboxyPept-like_regulatory"/>
</dbReference>
<keyword evidence="6 7" id="KW-0998">Cell outer membrane</keyword>
<dbReference type="AlphaFoldDB" id="A0A1N6DI07"/>
<comment type="similarity">
    <text evidence="7">Belongs to the TonB-dependent receptor family.</text>
</comment>
<comment type="subcellular location">
    <subcellularLocation>
        <location evidence="1 7">Cell outer membrane</location>
        <topology evidence="1 7">Multi-pass membrane protein</topology>
    </subcellularLocation>
</comment>
<feature type="signal peptide" evidence="8">
    <location>
        <begin position="1"/>
        <end position="25"/>
    </location>
</feature>
<evidence type="ECO:0000256" key="7">
    <source>
        <dbReference type="PROSITE-ProRule" id="PRU01360"/>
    </source>
</evidence>